<dbReference type="EMBL" id="CP110232">
    <property type="protein sequence ID" value="WEG74144.1"/>
    <property type="molecule type" value="Genomic_DNA"/>
</dbReference>
<protein>
    <submittedName>
        <fullName evidence="3">PAS domain-containing protein</fullName>
    </submittedName>
</protein>
<name>A0AAF0I8H1_9ENTE</name>
<sequence>MNINQIAFYSSLTKFLGATLGENYEIIFHVLETDNYHIAAIENNHVSGRTVNSPITGFALELIKSGTYIDKDFVTDYKTQTVNGTNLKGSTFFIKNEYQELEGMLCINQDTHRYEELSYELLALAGLTSHSLNDYPRPCQNTPEILKIDSVEILEDSIEGMIYAIVSPDLLEQKIILSKELKLEIIKTLEEKGVFQIKGAVARVADIMNISEPSVYRYLKILETKE</sequence>
<dbReference type="Pfam" id="PF13309">
    <property type="entry name" value="HTH_22"/>
    <property type="match status" value="1"/>
</dbReference>
<dbReference type="RefSeq" id="WP_275469943.1">
    <property type="nucleotide sequence ID" value="NZ_CP110232.1"/>
</dbReference>
<dbReference type="InterPro" id="IPR039445">
    <property type="entry name" value="DauR-like_HTH"/>
</dbReference>
<keyword evidence="4" id="KW-1185">Reference proteome</keyword>
<accession>A0AAF0I8H1</accession>
<evidence type="ECO:0000313" key="4">
    <source>
        <dbReference type="Proteomes" id="UP001179647"/>
    </source>
</evidence>
<feature type="domain" description="Transcriptional regulator DauR-like HTH" evidence="2">
    <location>
        <begin position="177"/>
        <end position="220"/>
    </location>
</feature>
<dbReference type="Pfam" id="PF08348">
    <property type="entry name" value="PAS_6"/>
    <property type="match status" value="1"/>
</dbReference>
<dbReference type="InterPro" id="IPR013559">
    <property type="entry name" value="YheO"/>
</dbReference>
<dbReference type="KEGG" id="vie:OL234_04410"/>
<dbReference type="PANTHER" id="PTHR35568">
    <property type="entry name" value="TRANSCRIPTIONAL REGULATOR DAUR"/>
    <property type="match status" value="1"/>
</dbReference>
<evidence type="ECO:0000313" key="3">
    <source>
        <dbReference type="EMBL" id="WEG74144.1"/>
    </source>
</evidence>
<organism evidence="3 4">
    <name type="scientific">Vagococcus intermedius</name>
    <dbReference type="NCBI Taxonomy" id="2991418"/>
    <lineage>
        <taxon>Bacteria</taxon>
        <taxon>Bacillati</taxon>
        <taxon>Bacillota</taxon>
        <taxon>Bacilli</taxon>
        <taxon>Lactobacillales</taxon>
        <taxon>Enterococcaceae</taxon>
        <taxon>Vagococcus</taxon>
    </lineage>
</organism>
<evidence type="ECO:0000259" key="2">
    <source>
        <dbReference type="Pfam" id="PF13309"/>
    </source>
</evidence>
<dbReference type="PANTHER" id="PTHR35568:SF1">
    <property type="entry name" value="TRANSCRIPTIONAL REGULATOR DAUR"/>
    <property type="match status" value="1"/>
</dbReference>
<reference evidence="3" key="1">
    <citation type="submission" date="2022-10" db="EMBL/GenBank/DDBJ databases">
        <title>Vagococcus sp. isolated from poultry meat.</title>
        <authorList>
            <person name="Johansson P."/>
            <person name="Bjorkroth J."/>
        </authorList>
    </citation>
    <scope>NUCLEOTIDE SEQUENCE</scope>
    <source>
        <strain evidence="3">STAA11</strain>
    </source>
</reference>
<proteinExistence type="predicted"/>
<evidence type="ECO:0000259" key="1">
    <source>
        <dbReference type="Pfam" id="PF08348"/>
    </source>
</evidence>
<feature type="domain" description="YheO-like" evidence="1">
    <location>
        <begin position="8"/>
        <end position="117"/>
    </location>
</feature>
<gene>
    <name evidence="3" type="ORF">OL234_04410</name>
</gene>
<dbReference type="InterPro" id="IPR039446">
    <property type="entry name" value="DauR-like"/>
</dbReference>
<dbReference type="Proteomes" id="UP001179647">
    <property type="component" value="Chromosome"/>
</dbReference>
<dbReference type="AlphaFoldDB" id="A0AAF0I8H1"/>